<dbReference type="eggNOG" id="COG2919">
    <property type="taxonomic scope" value="Bacteria"/>
</dbReference>
<name>W0RHE4_9BACT</name>
<dbReference type="RefSeq" id="WP_025412019.1">
    <property type="nucleotide sequence ID" value="NZ_CP007128.1"/>
</dbReference>
<keyword evidence="2" id="KW-1185">Reference proteome</keyword>
<dbReference type="OrthoDB" id="9811258at2"/>
<dbReference type="EMBL" id="CP007128">
    <property type="protein sequence ID" value="AHG90549.1"/>
    <property type="molecule type" value="Genomic_DNA"/>
</dbReference>
<dbReference type="STRING" id="861299.J421_3012"/>
<dbReference type="HOGENOM" id="CLU_2273323_0_0_0"/>
<reference evidence="1 2" key="1">
    <citation type="journal article" date="2014" name="Genome Announc.">
        <title>Genome Sequence and Methylome of Soil Bacterium Gemmatirosa kalamazoonensis KBS708T, a Member of the Rarely Cultivated Gemmatimonadetes Phylum.</title>
        <authorList>
            <person name="Debruyn J.M."/>
            <person name="Radosevich M."/>
            <person name="Wommack K.E."/>
            <person name="Polson S.W."/>
            <person name="Hauser L.J."/>
            <person name="Fawaz M.N."/>
            <person name="Korlach J."/>
            <person name="Tsai Y.C."/>
        </authorList>
    </citation>
    <scope>NUCLEOTIDE SEQUENCE [LARGE SCALE GENOMIC DNA]</scope>
    <source>
        <strain evidence="1 2">KBS708</strain>
    </source>
</reference>
<gene>
    <name evidence="1" type="ORF">J421_3012</name>
</gene>
<dbReference type="KEGG" id="gba:J421_3012"/>
<dbReference type="InParanoid" id="W0RHE4"/>
<evidence type="ECO:0000313" key="1">
    <source>
        <dbReference type="EMBL" id="AHG90549.1"/>
    </source>
</evidence>
<proteinExistence type="predicted"/>
<evidence type="ECO:0000313" key="2">
    <source>
        <dbReference type="Proteomes" id="UP000019151"/>
    </source>
</evidence>
<dbReference type="Proteomes" id="UP000019151">
    <property type="component" value="Chromosome"/>
</dbReference>
<sequence length="102" mass="11395">MIRKLLIGAIVLGVVVYALQGGEYGTTDLLRQRARKKSLLAGIDSLQRQVDSLGALQKRLETDPALQERIAREEFGMVRGEKELLYRFADPRPDADSTKRGP</sequence>
<protein>
    <submittedName>
        <fullName evidence="1">Septum formation initiator</fullName>
    </submittedName>
</protein>
<organism evidence="1 2">
    <name type="scientific">Gemmatirosa kalamazoonensis</name>
    <dbReference type="NCBI Taxonomy" id="861299"/>
    <lineage>
        <taxon>Bacteria</taxon>
        <taxon>Pseudomonadati</taxon>
        <taxon>Gemmatimonadota</taxon>
        <taxon>Gemmatimonadia</taxon>
        <taxon>Gemmatimonadales</taxon>
        <taxon>Gemmatimonadaceae</taxon>
        <taxon>Gemmatirosa</taxon>
    </lineage>
</organism>
<accession>W0RHE4</accession>
<dbReference type="Pfam" id="PF04977">
    <property type="entry name" value="DivIC"/>
    <property type="match status" value="1"/>
</dbReference>
<dbReference type="AlphaFoldDB" id="W0RHE4"/>
<dbReference type="InterPro" id="IPR007060">
    <property type="entry name" value="FtsL/DivIC"/>
</dbReference>